<dbReference type="PANTHER" id="PTHR38455">
    <property type="entry name" value="HYPOTHETICAL CYTOSOLIC PROTEIN"/>
    <property type="match status" value="1"/>
</dbReference>
<dbReference type="RefSeq" id="WP_184313106.1">
    <property type="nucleotide sequence ID" value="NZ_JACHEN010000041.1"/>
</dbReference>
<evidence type="ECO:0000313" key="2">
    <source>
        <dbReference type="Proteomes" id="UP000579281"/>
    </source>
</evidence>
<protein>
    <recommendedName>
        <fullName evidence="3">DUF951 domain-containing protein</fullName>
    </recommendedName>
</protein>
<comment type="caution">
    <text evidence="1">The sequence shown here is derived from an EMBL/GenBank/DDBJ whole genome shotgun (WGS) entry which is preliminary data.</text>
</comment>
<dbReference type="Pfam" id="PF06107">
    <property type="entry name" value="DUF951"/>
    <property type="match status" value="1"/>
</dbReference>
<dbReference type="InterPro" id="IPR009296">
    <property type="entry name" value="DUF951"/>
</dbReference>
<evidence type="ECO:0000313" key="1">
    <source>
        <dbReference type="EMBL" id="MBB6218541.1"/>
    </source>
</evidence>
<dbReference type="PIRSF" id="PIRSF037263">
    <property type="entry name" value="DUF951_bac"/>
    <property type="match status" value="1"/>
</dbReference>
<gene>
    <name evidence="1" type="ORF">HNQ80_004715</name>
</gene>
<keyword evidence="2" id="KW-1185">Reference proteome</keyword>
<dbReference type="Proteomes" id="UP000579281">
    <property type="component" value="Unassembled WGS sequence"/>
</dbReference>
<organism evidence="1 2">
    <name type="scientific">Anaerosolibacter carboniphilus</name>
    <dbReference type="NCBI Taxonomy" id="1417629"/>
    <lineage>
        <taxon>Bacteria</taxon>
        <taxon>Bacillati</taxon>
        <taxon>Bacillota</taxon>
        <taxon>Clostridia</taxon>
        <taxon>Peptostreptococcales</taxon>
        <taxon>Thermotaleaceae</taxon>
        <taxon>Anaerosolibacter</taxon>
    </lineage>
</organism>
<dbReference type="AlphaFoldDB" id="A0A841KYI8"/>
<accession>A0A841KYI8</accession>
<sequence length="64" mass="7643">MPMDLRLGDVVEVKKNHPCGNNKFEILRTGMDFRIRCLGCDRQVWISRVDLEKRVKKIIERKEE</sequence>
<proteinExistence type="predicted"/>
<evidence type="ECO:0008006" key="3">
    <source>
        <dbReference type="Google" id="ProtNLM"/>
    </source>
</evidence>
<dbReference type="EMBL" id="JACHEN010000041">
    <property type="protein sequence ID" value="MBB6218541.1"/>
    <property type="molecule type" value="Genomic_DNA"/>
</dbReference>
<dbReference type="PANTHER" id="PTHR38455:SF1">
    <property type="entry name" value="DUF951 DOMAIN-CONTAINING PROTEIN"/>
    <property type="match status" value="1"/>
</dbReference>
<reference evidence="1 2" key="1">
    <citation type="submission" date="2020-08" db="EMBL/GenBank/DDBJ databases">
        <title>Genomic Encyclopedia of Type Strains, Phase IV (KMG-IV): sequencing the most valuable type-strain genomes for metagenomic binning, comparative biology and taxonomic classification.</title>
        <authorList>
            <person name="Goeker M."/>
        </authorList>
    </citation>
    <scope>NUCLEOTIDE SEQUENCE [LARGE SCALE GENOMIC DNA]</scope>
    <source>
        <strain evidence="1 2">DSM 103526</strain>
    </source>
</reference>
<name>A0A841KYI8_9FIRM</name>